<keyword evidence="2" id="KW-1185">Reference proteome</keyword>
<dbReference type="STRING" id="926571.NVIE_009620"/>
<evidence type="ECO:0000313" key="2">
    <source>
        <dbReference type="Proteomes" id="UP000027093"/>
    </source>
</evidence>
<evidence type="ECO:0000313" key="1">
    <source>
        <dbReference type="EMBL" id="AIC15189.1"/>
    </source>
</evidence>
<dbReference type="HOGENOM" id="CLU_3362605_0_0_2"/>
<organism evidence="1 2">
    <name type="scientific">Nitrososphaera viennensis EN76</name>
    <dbReference type="NCBI Taxonomy" id="926571"/>
    <lineage>
        <taxon>Archaea</taxon>
        <taxon>Nitrososphaerota</taxon>
        <taxon>Nitrososphaeria</taxon>
        <taxon>Nitrososphaerales</taxon>
        <taxon>Nitrososphaeraceae</taxon>
        <taxon>Nitrososphaera</taxon>
    </lineage>
</organism>
<dbReference type="Proteomes" id="UP000027093">
    <property type="component" value="Chromosome"/>
</dbReference>
<proteinExistence type="predicted"/>
<dbReference type="AlphaFoldDB" id="A0A060HET9"/>
<gene>
    <name evidence="1" type="ORF">NVIE_009620</name>
</gene>
<dbReference type="KEGG" id="nvn:NVIE_009620"/>
<accession>A0A060HET9</accession>
<sequence>MKEEIELCQTRGEGERETVLSFLLKGHQEACHGSQ</sequence>
<dbReference type="EMBL" id="CP007536">
    <property type="protein sequence ID" value="AIC15189.1"/>
    <property type="molecule type" value="Genomic_DNA"/>
</dbReference>
<protein>
    <submittedName>
        <fullName evidence="1">Uncharacterized protein</fullName>
    </submittedName>
</protein>
<reference evidence="1 2" key="1">
    <citation type="journal article" date="2014" name="Int. J. Syst. Evol. Microbiol.">
        <title>Nitrososphaera viennensis gen. nov., sp. nov., an aerobic and mesophilic, ammonia-oxidizing archaeon from soil and a member of the archaeal phylum Thaumarchaeota.</title>
        <authorList>
            <person name="Stieglmeier M."/>
            <person name="Klingl A."/>
            <person name="Alves R.J."/>
            <person name="Rittmann S.K."/>
            <person name="Melcher M."/>
            <person name="Leisch N."/>
            <person name="Schleper C."/>
        </authorList>
    </citation>
    <scope>NUCLEOTIDE SEQUENCE [LARGE SCALE GENOMIC DNA]</scope>
    <source>
        <strain evidence="1">EN76</strain>
    </source>
</reference>
<name>A0A060HET9_9ARCH</name>